<evidence type="ECO:0000259" key="2">
    <source>
        <dbReference type="SMART" id="SM00034"/>
    </source>
</evidence>
<evidence type="ECO:0000313" key="5">
    <source>
        <dbReference type="WormBase" id="Y116A8A.3"/>
    </source>
</evidence>
<dbReference type="AGR" id="WB:WBGene00013774"/>
<protein>
    <submittedName>
        <fullName evidence="3">C-type lectin domain-containing protein</fullName>
    </submittedName>
</protein>
<dbReference type="RefSeq" id="NP_502991.1">
    <property type="nucleotide sequence ID" value="NM_070590.3"/>
</dbReference>
<dbReference type="KEGG" id="cel:CELE_Y116A8A.3"/>
<evidence type="ECO:0000313" key="3">
    <source>
        <dbReference type="EMBL" id="CAB55165.1"/>
    </source>
</evidence>
<dbReference type="CTD" id="190984"/>
<feature type="chain" id="PRO_5004334114" evidence="1">
    <location>
        <begin position="20"/>
        <end position="204"/>
    </location>
</feature>
<dbReference type="InterPro" id="IPR016187">
    <property type="entry name" value="CTDL_fold"/>
</dbReference>
<dbReference type="PaxDb" id="6239-Y116A8A.3"/>
<dbReference type="SMART" id="SM00034">
    <property type="entry name" value="CLECT"/>
    <property type="match status" value="1"/>
</dbReference>
<evidence type="ECO:0000256" key="1">
    <source>
        <dbReference type="SAM" id="SignalP"/>
    </source>
</evidence>
<evidence type="ECO:0000313" key="4">
    <source>
        <dbReference type="Proteomes" id="UP000001940"/>
    </source>
</evidence>
<dbReference type="PANTHER" id="PTHR47517:SF2">
    <property type="entry name" value="C-TYPE LECTIN DOMAIN-CONTAINING PROTEIN"/>
    <property type="match status" value="1"/>
</dbReference>
<keyword evidence="4" id="KW-1185">Reference proteome</keyword>
<dbReference type="PhylomeDB" id="Q9U2W0"/>
<dbReference type="SUPFAM" id="SSF56436">
    <property type="entry name" value="C-type lectin-like"/>
    <property type="match status" value="1"/>
</dbReference>
<reference evidence="3 4" key="1">
    <citation type="journal article" date="1998" name="Science">
        <title>Genome sequence of the nematode C. elegans: a platform for investigating biology.</title>
        <authorList>
            <consortium name="The C. elegans sequencing consortium"/>
            <person name="Sulson J.E."/>
            <person name="Waterston R."/>
        </authorList>
    </citation>
    <scope>NUCLEOTIDE SEQUENCE [LARGE SCALE GENOMIC DNA]</scope>
    <source>
        <strain evidence="3 4">Bristol N2</strain>
    </source>
</reference>
<dbReference type="AlphaFoldDB" id="Q9U2W0"/>
<organism evidence="3 4">
    <name type="scientific">Caenorhabditis elegans</name>
    <dbReference type="NCBI Taxonomy" id="6239"/>
    <lineage>
        <taxon>Eukaryota</taxon>
        <taxon>Metazoa</taxon>
        <taxon>Ecdysozoa</taxon>
        <taxon>Nematoda</taxon>
        <taxon>Chromadorea</taxon>
        <taxon>Rhabditida</taxon>
        <taxon>Rhabditina</taxon>
        <taxon>Rhabditomorpha</taxon>
        <taxon>Rhabditoidea</taxon>
        <taxon>Rhabditidae</taxon>
        <taxon>Peloderinae</taxon>
        <taxon>Caenorhabditis</taxon>
    </lineage>
</organism>
<dbReference type="WormBase" id="Y116A8A.3">
    <property type="protein sequence ID" value="CE23307"/>
    <property type="gene ID" value="WBGene00013774"/>
    <property type="gene designation" value="clec-193"/>
</dbReference>
<dbReference type="eggNOG" id="KOG4297">
    <property type="taxonomic scope" value="Eukaryota"/>
</dbReference>
<proteinExistence type="predicted"/>
<dbReference type="PIR" id="T31485">
    <property type="entry name" value="T31485"/>
</dbReference>
<dbReference type="FunCoup" id="Q9U2W0">
    <property type="interactions" value="5"/>
</dbReference>
<dbReference type="PANTHER" id="PTHR47517">
    <property type="entry name" value="C-TYPE LECTIN-RELATED"/>
    <property type="match status" value="1"/>
</dbReference>
<name>Q9U2W0_CAEEL</name>
<dbReference type="OrthoDB" id="6356110at2759"/>
<dbReference type="Bgee" id="WBGene00013774">
    <property type="expression patterns" value="Expressed in adult organism and 1 other cell type or tissue"/>
</dbReference>
<dbReference type="Gene3D" id="3.10.100.10">
    <property type="entry name" value="Mannose-Binding Protein A, subunit A"/>
    <property type="match status" value="1"/>
</dbReference>
<dbReference type="EMBL" id="BX284604">
    <property type="protein sequence ID" value="CAB55165.1"/>
    <property type="molecule type" value="Genomic_DNA"/>
</dbReference>
<dbReference type="HOGENOM" id="CLU_058687_2_1_1"/>
<dbReference type="InterPro" id="IPR016186">
    <property type="entry name" value="C-type_lectin-like/link_sf"/>
</dbReference>
<dbReference type="CDD" id="cd00037">
    <property type="entry name" value="CLECT"/>
    <property type="match status" value="1"/>
</dbReference>
<dbReference type="UCSC" id="Y116A8A.3">
    <property type="organism name" value="c. elegans"/>
</dbReference>
<dbReference type="STRING" id="6239.Y116A8A.3.1"/>
<dbReference type="GeneID" id="190984"/>
<dbReference type="InParanoid" id="Q9U2W0"/>
<keyword evidence="1" id="KW-0732">Signal</keyword>
<accession>Q9U2W0</accession>
<feature type="domain" description="C-type lectin" evidence="2">
    <location>
        <begin position="53"/>
        <end position="197"/>
    </location>
</feature>
<dbReference type="Proteomes" id="UP000001940">
    <property type="component" value="Chromosome IV"/>
</dbReference>
<dbReference type="InterPro" id="IPR001304">
    <property type="entry name" value="C-type_lectin-like"/>
</dbReference>
<sequence length="204" mass="22117">MKKLIQLIACFFLLIPAASVFIRDPSFSSSSEEGYGRGKHHHGGHHSPTPNPCEVGWYAFHRPQGVWCVKVVASKLTYLAAQTACINLGGALSGLQNDKERVWIGNKGMEIMLANGGTDSGTWLGAKCSSSGCTWTDGNTVGTQGMMFAPGEPNQLSYPPCLYIWAKIGDTLKRYPYGNGYIDDTRLTTAMMSYACGKPGLRNN</sequence>
<gene>
    <name evidence="3 5" type="primary">clec-193</name>
    <name evidence="3" type="ORF">CELE_Y116A8A.3</name>
    <name evidence="5" type="ORF">Y116A8A.3</name>
</gene>
<feature type="signal peptide" evidence="1">
    <location>
        <begin position="1"/>
        <end position="19"/>
    </location>
</feature>
<dbReference type="SMR" id="Q9U2W0"/>